<protein>
    <recommendedName>
        <fullName evidence="5">Putative 3-methyladenine DNA glycosylase</fullName>
        <ecNumber evidence="5">3.2.2.-</ecNumber>
    </recommendedName>
</protein>
<dbReference type="PANTHER" id="PTHR10429:SF0">
    <property type="entry name" value="DNA-3-METHYLADENINE GLYCOSYLASE"/>
    <property type="match status" value="1"/>
</dbReference>
<accession>A0A964WUI6</accession>
<evidence type="ECO:0000313" key="7">
    <source>
        <dbReference type="Proteomes" id="UP000773614"/>
    </source>
</evidence>
<dbReference type="GO" id="GO:0006284">
    <property type="term" value="P:base-excision repair"/>
    <property type="evidence" value="ECO:0007669"/>
    <property type="project" value="InterPro"/>
</dbReference>
<dbReference type="NCBIfam" id="TIGR00567">
    <property type="entry name" value="3mg"/>
    <property type="match status" value="1"/>
</dbReference>
<dbReference type="EMBL" id="SPKJ01000058">
    <property type="protein sequence ID" value="MYZ49069.1"/>
    <property type="molecule type" value="Genomic_DNA"/>
</dbReference>
<evidence type="ECO:0000256" key="2">
    <source>
        <dbReference type="ARBA" id="ARBA00022763"/>
    </source>
</evidence>
<comment type="caution">
    <text evidence="6">The sequence shown here is derived from an EMBL/GenBank/DDBJ whole genome shotgun (WGS) entry which is preliminary data.</text>
</comment>
<dbReference type="InterPro" id="IPR011034">
    <property type="entry name" value="Formyl_transferase-like_C_sf"/>
</dbReference>
<evidence type="ECO:0000313" key="6">
    <source>
        <dbReference type="EMBL" id="MYZ49069.1"/>
    </source>
</evidence>
<keyword evidence="2 5" id="KW-0227">DNA damage</keyword>
<dbReference type="RefSeq" id="WP_161141414.1">
    <property type="nucleotide sequence ID" value="NZ_SPKJ01000058.1"/>
</dbReference>
<evidence type="ECO:0000256" key="4">
    <source>
        <dbReference type="ARBA" id="ARBA00023204"/>
    </source>
</evidence>
<evidence type="ECO:0000256" key="3">
    <source>
        <dbReference type="ARBA" id="ARBA00022801"/>
    </source>
</evidence>
<keyword evidence="3 5" id="KW-0378">Hydrolase</keyword>
<dbReference type="InterPro" id="IPR036995">
    <property type="entry name" value="MPG_sf"/>
</dbReference>
<comment type="similarity">
    <text evidence="1 5">Belongs to the DNA glycosylase MPG family.</text>
</comment>
<dbReference type="PANTHER" id="PTHR10429">
    <property type="entry name" value="DNA-3-METHYLADENINE GLYCOSYLASE"/>
    <property type="match status" value="1"/>
</dbReference>
<evidence type="ECO:0000256" key="5">
    <source>
        <dbReference type="HAMAP-Rule" id="MF_00527"/>
    </source>
</evidence>
<keyword evidence="4 5" id="KW-0234">DNA repair</keyword>
<dbReference type="EC" id="3.2.2.-" evidence="5"/>
<dbReference type="Proteomes" id="UP000773614">
    <property type="component" value="Unassembled WGS sequence"/>
</dbReference>
<reference evidence="6" key="1">
    <citation type="submission" date="2019-03" db="EMBL/GenBank/DDBJ databases">
        <title>Afifella sp. nov., isolated from activated sludge.</title>
        <authorList>
            <person name="Li Q."/>
            <person name="Liu Y."/>
        </authorList>
    </citation>
    <scope>NUCLEOTIDE SEQUENCE</scope>
    <source>
        <strain evidence="6">L72</strain>
    </source>
</reference>
<dbReference type="GO" id="GO:0003905">
    <property type="term" value="F:alkylbase DNA N-glycosylase activity"/>
    <property type="evidence" value="ECO:0007669"/>
    <property type="project" value="InterPro"/>
</dbReference>
<dbReference type="Pfam" id="PF02245">
    <property type="entry name" value="Pur_DNA_glyco"/>
    <property type="match status" value="1"/>
</dbReference>
<keyword evidence="7" id="KW-1185">Reference proteome</keyword>
<name>A0A964WUI6_9HYPH</name>
<gene>
    <name evidence="6" type="ORF">E4O86_15235</name>
</gene>
<dbReference type="GO" id="GO:0003677">
    <property type="term" value="F:DNA binding"/>
    <property type="evidence" value="ECO:0007669"/>
    <property type="project" value="InterPro"/>
</dbReference>
<dbReference type="SUPFAM" id="SSF50486">
    <property type="entry name" value="FMT C-terminal domain-like"/>
    <property type="match status" value="1"/>
</dbReference>
<dbReference type="HAMAP" id="MF_00527">
    <property type="entry name" value="3MGH"/>
    <property type="match status" value="1"/>
</dbReference>
<dbReference type="InterPro" id="IPR003180">
    <property type="entry name" value="MPG"/>
</dbReference>
<dbReference type="CDD" id="cd00540">
    <property type="entry name" value="AAG"/>
    <property type="match status" value="1"/>
</dbReference>
<dbReference type="Gene3D" id="3.10.300.10">
    <property type="entry name" value="Methylpurine-DNA glycosylase (MPG)"/>
    <property type="match status" value="1"/>
</dbReference>
<proteinExistence type="inferred from homology"/>
<evidence type="ECO:0000256" key="1">
    <source>
        <dbReference type="ARBA" id="ARBA00009232"/>
    </source>
</evidence>
<dbReference type="AlphaFoldDB" id="A0A964WUI6"/>
<organism evidence="6 7">
    <name type="scientific">Propylenella binzhouense</name>
    <dbReference type="NCBI Taxonomy" id="2555902"/>
    <lineage>
        <taxon>Bacteria</taxon>
        <taxon>Pseudomonadati</taxon>
        <taxon>Pseudomonadota</taxon>
        <taxon>Alphaproteobacteria</taxon>
        <taxon>Hyphomicrobiales</taxon>
        <taxon>Propylenellaceae</taxon>
        <taxon>Propylenella</taxon>
    </lineage>
</organism>
<dbReference type="OrthoDB" id="9794313at2"/>
<sequence>MSRTEPAGAPRPLARGALPADTVALARFLIGKTLVRATAAGIRAVRIVETEAYVADDPASHAYRGQTRRNAAMFLRRGHAYVYIAYGCWPVLNVSSEAEGIGTAVLLRAGEPLAEADGNGAPGPKAASGPGRLARHLGITLAEDGADLCSGGPLHLAAATRPAGPIAVGPRIGITKAAERPLRFFELGNAAVSGPARGNRKPGPP</sequence>